<feature type="signal peptide" evidence="2">
    <location>
        <begin position="1"/>
        <end position="29"/>
    </location>
</feature>
<dbReference type="InterPro" id="IPR047589">
    <property type="entry name" value="DUF11_rpt"/>
</dbReference>
<name>A0ABX5XIE1_9BACT</name>
<feature type="region of interest" description="Disordered" evidence="1">
    <location>
        <begin position="566"/>
        <end position="587"/>
    </location>
</feature>
<gene>
    <name evidence="4" type="primary">omcB_1</name>
    <name evidence="4" type="ORF">TBK1r_06690</name>
</gene>
<feature type="chain" id="PRO_5045501475" evidence="2">
    <location>
        <begin position="30"/>
        <end position="587"/>
    </location>
</feature>
<dbReference type="NCBIfam" id="TIGR01451">
    <property type="entry name" value="B_ant_repeat"/>
    <property type="match status" value="1"/>
</dbReference>
<evidence type="ECO:0000313" key="5">
    <source>
        <dbReference type="Proteomes" id="UP000318081"/>
    </source>
</evidence>
<evidence type="ECO:0000259" key="3">
    <source>
        <dbReference type="Pfam" id="PF01345"/>
    </source>
</evidence>
<dbReference type="InterPro" id="IPR001434">
    <property type="entry name" value="OmcB-like_DUF11"/>
</dbReference>
<feature type="compositionally biased region" description="Basic and acidic residues" evidence="1">
    <location>
        <begin position="374"/>
        <end position="391"/>
    </location>
</feature>
<feature type="region of interest" description="Disordered" evidence="1">
    <location>
        <begin position="354"/>
        <end position="397"/>
    </location>
</feature>
<dbReference type="Proteomes" id="UP000318081">
    <property type="component" value="Chromosome"/>
</dbReference>
<reference evidence="4 5" key="1">
    <citation type="submission" date="2019-02" db="EMBL/GenBank/DDBJ databases">
        <title>Deep-cultivation of Planctomycetes and their phenomic and genomic characterization uncovers novel biology.</title>
        <authorList>
            <person name="Wiegand S."/>
            <person name="Jogler M."/>
            <person name="Boedeker C."/>
            <person name="Pinto D."/>
            <person name="Vollmers J."/>
            <person name="Rivas-Marin E."/>
            <person name="Kohn T."/>
            <person name="Peeters S.H."/>
            <person name="Heuer A."/>
            <person name="Rast P."/>
            <person name="Oberbeckmann S."/>
            <person name="Bunk B."/>
            <person name="Jeske O."/>
            <person name="Meyerdierks A."/>
            <person name="Storesund J.E."/>
            <person name="Kallscheuer N."/>
            <person name="Luecker S."/>
            <person name="Lage O.M."/>
            <person name="Pohl T."/>
            <person name="Merkel B.J."/>
            <person name="Hornburger P."/>
            <person name="Mueller R.-W."/>
            <person name="Bruemmer F."/>
            <person name="Labrenz M."/>
            <person name="Spormann A.M."/>
            <person name="Op den Camp H."/>
            <person name="Overmann J."/>
            <person name="Amann R."/>
            <person name="Jetten M.S.M."/>
            <person name="Mascher T."/>
            <person name="Medema M.H."/>
            <person name="Devos D.P."/>
            <person name="Kaster A.-K."/>
            <person name="Ovreas L."/>
            <person name="Rohde M."/>
            <person name="Galperin M.Y."/>
            <person name="Jogler C."/>
        </authorList>
    </citation>
    <scope>NUCLEOTIDE SEQUENCE [LARGE SCALE GENOMIC DNA]</scope>
    <source>
        <strain evidence="4 5">TBK1r</strain>
    </source>
</reference>
<dbReference type="PANTHER" id="PTHR34819:SF4">
    <property type="entry name" value="LARGE CYSTEINE-RICH PERIPLASMIC PROTEIN OMCB"/>
    <property type="match status" value="1"/>
</dbReference>
<feature type="compositionally biased region" description="Polar residues" evidence="1">
    <location>
        <begin position="361"/>
        <end position="370"/>
    </location>
</feature>
<feature type="compositionally biased region" description="Basic and acidic residues" evidence="1">
    <location>
        <begin position="93"/>
        <end position="108"/>
    </location>
</feature>
<dbReference type="InterPro" id="IPR013783">
    <property type="entry name" value="Ig-like_fold"/>
</dbReference>
<feature type="domain" description="DUF11" evidence="3">
    <location>
        <begin position="469"/>
        <end position="568"/>
    </location>
</feature>
<organism evidence="4 5">
    <name type="scientific">Stieleria magnilauensis</name>
    <dbReference type="NCBI Taxonomy" id="2527963"/>
    <lineage>
        <taxon>Bacteria</taxon>
        <taxon>Pseudomonadati</taxon>
        <taxon>Planctomycetota</taxon>
        <taxon>Planctomycetia</taxon>
        <taxon>Pirellulales</taxon>
        <taxon>Pirellulaceae</taxon>
        <taxon>Stieleria</taxon>
    </lineage>
</organism>
<proteinExistence type="predicted"/>
<feature type="region of interest" description="Disordered" evidence="1">
    <location>
        <begin position="89"/>
        <end position="140"/>
    </location>
</feature>
<accession>A0ABX5XIE1</accession>
<dbReference type="Pfam" id="PF01345">
    <property type="entry name" value="DUF11"/>
    <property type="match status" value="1"/>
</dbReference>
<protein>
    <submittedName>
        <fullName evidence="4">Large cysteine-rich periplasmic protein omcB</fullName>
    </submittedName>
</protein>
<evidence type="ECO:0000256" key="2">
    <source>
        <dbReference type="SAM" id="SignalP"/>
    </source>
</evidence>
<dbReference type="PANTHER" id="PTHR34819">
    <property type="entry name" value="LARGE CYSTEINE-RICH PERIPLASMIC PROTEIN OMCB"/>
    <property type="match status" value="1"/>
</dbReference>
<evidence type="ECO:0000256" key="1">
    <source>
        <dbReference type="SAM" id="MobiDB-lite"/>
    </source>
</evidence>
<evidence type="ECO:0000313" key="4">
    <source>
        <dbReference type="EMBL" id="QDV81749.1"/>
    </source>
</evidence>
<dbReference type="EMBL" id="CP036432">
    <property type="protein sequence ID" value="QDV81749.1"/>
    <property type="molecule type" value="Genomic_DNA"/>
</dbReference>
<dbReference type="RefSeq" id="WP_145207499.1">
    <property type="nucleotide sequence ID" value="NZ_CP036432.1"/>
</dbReference>
<keyword evidence="2" id="KW-0732">Signal</keyword>
<dbReference type="Gene3D" id="2.60.40.10">
    <property type="entry name" value="Immunoglobulins"/>
    <property type="match status" value="3"/>
</dbReference>
<dbReference type="InterPro" id="IPR051172">
    <property type="entry name" value="Chlamydia_OmcB"/>
</dbReference>
<keyword evidence="5" id="KW-1185">Reference proteome</keyword>
<sequence>MPVNVRGIASAIACTLAVIIPSALGTAFAQQSVRTGDGLLTIKADMPEKARIGEEFTYEVEVINSSDHVVLHDIKLQQRKAKGLTIESVSMKGESEQQQRQDSQDRSKSGKATKKKSSGDKDSSKANDNPGKQSKASKDQMAISTLQPGDSRVFVVTATADEEGELRSCLEIASYTPALCLTSQVVKPELELTKTAPKEANRCEVIELTYEVKNGGSGDLGKLTVTDSLGEGLATIDGNNELSFPVDGLAAGETRQFVARVYAQKSGEFSSRAVAKADNSELQSRSKKTTTKVIAADLDTRVTGPSRLYGNGLATFTATITNTGNVAAESVDVTVKWPSAANLVDLDDFRLKKNSAKDKSSSQNKNQGQPTLAKKQDSQPQKKDKNQKQSDSETMQMQSESFVIDRLEAGQTAEFTYAVRTDNLDELPTEVQASYVCSIDSVEDQAKAAAKTTATAMATVTVVRLPALQIAVIDDEDPVKNGSKVQYLITVWNEGEAPDQDVQLTAKLPGNLKFHSADGPTDAKNEGDTITFDPIKTMQPGDRVEYIVTAKPTGTGNARFEATLQSQSLKSKVTSEEPTRLFDTASN</sequence>